<evidence type="ECO:0000256" key="1">
    <source>
        <dbReference type="SAM" id="Phobius"/>
    </source>
</evidence>
<keyword evidence="1" id="KW-0472">Membrane</keyword>
<name>A0A2G5S8M6_9PELO</name>
<reference evidence="4" key="1">
    <citation type="submission" date="2017-10" db="EMBL/GenBank/DDBJ databases">
        <title>Rapid genome shrinkage in a self-fertile nematode reveals novel sperm competition proteins.</title>
        <authorList>
            <person name="Yin D."/>
            <person name="Schwarz E.M."/>
            <person name="Thomas C.G."/>
            <person name="Felde R.L."/>
            <person name="Korf I.F."/>
            <person name="Cutter A.D."/>
            <person name="Schartner C.M."/>
            <person name="Ralston E.J."/>
            <person name="Meyer B.J."/>
            <person name="Haag E.S."/>
        </authorList>
    </citation>
    <scope>NUCLEOTIDE SEQUENCE [LARGE SCALE GENOMIC DNA]</scope>
    <source>
        <strain evidence="4">JU1422</strain>
    </source>
</reference>
<keyword evidence="1" id="KW-1133">Transmembrane helix</keyword>
<feature type="transmembrane region" description="Helical" evidence="1">
    <location>
        <begin position="21"/>
        <end position="38"/>
    </location>
</feature>
<dbReference type="EMBL" id="PDUG01000005">
    <property type="protein sequence ID" value="PIC26698.1"/>
    <property type="molecule type" value="Genomic_DNA"/>
</dbReference>
<keyword evidence="1" id="KW-0812">Transmembrane</keyword>
<evidence type="ECO:0000313" key="4">
    <source>
        <dbReference type="Proteomes" id="UP000230233"/>
    </source>
</evidence>
<keyword evidence="4" id="KW-1185">Reference proteome</keyword>
<gene>
    <name evidence="3" type="primary">Cnig_chr_V.g19197</name>
    <name evidence="3" type="ORF">B9Z55_019197</name>
    <name evidence="2" type="ORF">B9Z55_029083</name>
</gene>
<evidence type="ECO:0000313" key="3">
    <source>
        <dbReference type="EMBL" id="PIC26698.1"/>
    </source>
</evidence>
<proteinExistence type="predicted"/>
<feature type="transmembrane region" description="Helical" evidence="1">
    <location>
        <begin position="58"/>
        <end position="82"/>
    </location>
</feature>
<dbReference type="EMBL" id="PDUG01000089">
    <property type="protein sequence ID" value="PIC11444.1"/>
    <property type="molecule type" value="Genomic_DNA"/>
</dbReference>
<accession>A0A2G5S8M6</accession>
<dbReference type="AlphaFoldDB" id="A0A2G5S8M6"/>
<protein>
    <submittedName>
        <fullName evidence="2">Uncharacterized protein</fullName>
    </submittedName>
</protein>
<organism evidence="2 4">
    <name type="scientific">Caenorhabditis nigoni</name>
    <dbReference type="NCBI Taxonomy" id="1611254"/>
    <lineage>
        <taxon>Eukaryota</taxon>
        <taxon>Metazoa</taxon>
        <taxon>Ecdysozoa</taxon>
        <taxon>Nematoda</taxon>
        <taxon>Chromadorea</taxon>
        <taxon>Rhabditida</taxon>
        <taxon>Rhabditina</taxon>
        <taxon>Rhabditomorpha</taxon>
        <taxon>Rhabditoidea</taxon>
        <taxon>Rhabditidae</taxon>
        <taxon>Peloderinae</taxon>
        <taxon>Caenorhabditis</taxon>
    </lineage>
</organism>
<dbReference type="Proteomes" id="UP000230233">
    <property type="component" value="Chromosome V"/>
</dbReference>
<comment type="caution">
    <text evidence="2">The sequence shown here is derived from an EMBL/GenBank/DDBJ whole genome shotgun (WGS) entry which is preliminary data.</text>
</comment>
<evidence type="ECO:0000313" key="2">
    <source>
        <dbReference type="EMBL" id="PIC11444.1"/>
    </source>
</evidence>
<reference evidence="2" key="2">
    <citation type="journal article" date="2018" name="Science">
        <title>Rapid genome shrinkage in a self-fertile nematode reveals sperm competition proteins.</title>
        <authorList>
            <person name="Yin D."/>
            <person name="Schwarz E.M."/>
            <person name="Thomas C.G."/>
            <person name="Felde R.L."/>
            <person name="Korf I.F."/>
            <person name="Cutter A.D."/>
            <person name="Schartner C.M."/>
            <person name="Ralston E.J."/>
            <person name="Meyer B.J."/>
            <person name="Haag E.S."/>
        </authorList>
    </citation>
    <scope>NUCLEOTIDE SEQUENCE</scope>
    <source>
        <strain evidence="2">JU1422</strain>
    </source>
</reference>
<sequence length="95" mass="10989">MQKQILMLESNTKGTKMIRKLNLIELKIIWTVWIDNMVKKDPIYFKTDTNEIGEAWFIAAVVMYITHCSNCIFICVVVWMLAEGKYDKSGKVSPA</sequence>